<dbReference type="Gene3D" id="3.40.50.300">
    <property type="entry name" value="P-loop containing nucleotide triphosphate hydrolases"/>
    <property type="match status" value="1"/>
</dbReference>
<dbReference type="GO" id="GO:0000155">
    <property type="term" value="F:phosphorelay sensor kinase activity"/>
    <property type="evidence" value="ECO:0007669"/>
    <property type="project" value="InterPro"/>
</dbReference>
<keyword evidence="11 14" id="KW-0460">Magnesium</keyword>
<feature type="binding site" evidence="14">
    <location>
        <position position="165"/>
    </location>
    <ligand>
        <name>Mg(2+)</name>
        <dbReference type="ChEBI" id="CHEBI:18420"/>
    </ligand>
</feature>
<feature type="active site" evidence="14">
    <location>
        <position position="248"/>
    </location>
</feature>
<feature type="domain" description="HPr(Ser) kinase/phosphorylase N-terminal" evidence="15">
    <location>
        <begin position="15"/>
        <end position="131"/>
    </location>
</feature>
<evidence type="ECO:0000256" key="3">
    <source>
        <dbReference type="ARBA" id="ARBA00006883"/>
    </source>
</evidence>
<dbReference type="InterPro" id="IPR011126">
    <property type="entry name" value="Hpr_kin/Pase_Hpr_N"/>
</dbReference>
<sequence length="315" mass="34812">MAVLDVGILLNEKSEELKLELVAGKNGLNKKITVADISRPGLAFSGYFEHFPYERTQVIGISEYTYLNSLDYGQQLKMLHKIFSHPNATCCILTRGLEPTKAMFEELESLQIPLIKTSLNSSSLISDLIYYFDGKLAPTIKIHGVLINVYGLGVLIMGHAGIGKSECALELVKRGHMLVADDMVNIKKMSGRTLLGSGLEITKHLIEVRGVGIIDVKSLFGIGSILDESHIEYVIKLEEWDKVKKTERVGMDELYTEILGVNVPEIIVPVGPGRNLAVLVETATLNQRLKNKGYFTAKELSARLQKAISQKNGNE</sequence>
<protein>
    <recommendedName>
        <fullName evidence="14">HPr kinase/phosphorylase</fullName>
        <shortName evidence="14">HPrK/P</shortName>
        <ecNumber evidence="14">2.7.11.-</ecNumber>
        <ecNumber evidence="14">2.7.4.-</ecNumber>
    </recommendedName>
    <alternativeName>
        <fullName evidence="14">HPr(Ser) kinase/phosphorylase</fullName>
    </alternativeName>
</protein>
<evidence type="ECO:0000256" key="12">
    <source>
        <dbReference type="ARBA" id="ARBA00023268"/>
    </source>
</evidence>
<evidence type="ECO:0000313" key="18">
    <source>
        <dbReference type="Proteomes" id="UP000035337"/>
    </source>
</evidence>
<comment type="cofactor">
    <cofactor evidence="2 14">
        <name>Mg(2+)</name>
        <dbReference type="ChEBI" id="CHEBI:18420"/>
    </cofactor>
</comment>
<evidence type="ECO:0000259" key="15">
    <source>
        <dbReference type="Pfam" id="PF02603"/>
    </source>
</evidence>
<evidence type="ECO:0000256" key="10">
    <source>
        <dbReference type="ARBA" id="ARBA00022840"/>
    </source>
</evidence>
<feature type="active site" description="Proton acceptor; for phosphorylation activity. Proton donor; for dephosphorylation activity" evidence="14">
    <location>
        <position position="182"/>
    </location>
</feature>
<dbReference type="GO" id="GO:0006109">
    <property type="term" value="P:regulation of carbohydrate metabolic process"/>
    <property type="evidence" value="ECO:0007669"/>
    <property type="project" value="UniProtKB-UniRule"/>
</dbReference>
<dbReference type="GO" id="GO:0004674">
    <property type="term" value="F:protein serine/threonine kinase activity"/>
    <property type="evidence" value="ECO:0007669"/>
    <property type="project" value="UniProtKB-KW"/>
</dbReference>
<dbReference type="CDD" id="cd01918">
    <property type="entry name" value="HprK_C"/>
    <property type="match status" value="1"/>
</dbReference>
<dbReference type="EC" id="2.7.4.-" evidence="14"/>
<dbReference type="SUPFAM" id="SSF53795">
    <property type="entry name" value="PEP carboxykinase-like"/>
    <property type="match status" value="1"/>
</dbReference>
<evidence type="ECO:0000256" key="13">
    <source>
        <dbReference type="ARBA" id="ARBA00047657"/>
    </source>
</evidence>
<dbReference type="NCBIfam" id="TIGR00679">
    <property type="entry name" value="hpr-ser"/>
    <property type="match status" value="1"/>
</dbReference>
<evidence type="ECO:0000256" key="1">
    <source>
        <dbReference type="ARBA" id="ARBA00001120"/>
    </source>
</evidence>
<keyword evidence="18" id="KW-1185">Reference proteome</keyword>
<evidence type="ECO:0000256" key="4">
    <source>
        <dbReference type="ARBA" id="ARBA00011643"/>
    </source>
</evidence>
<keyword evidence="9 14" id="KW-0418">Kinase</keyword>
<evidence type="ECO:0000256" key="5">
    <source>
        <dbReference type="ARBA" id="ARBA00022527"/>
    </source>
</evidence>
<dbReference type="PANTHER" id="PTHR30305">
    <property type="entry name" value="PROTEIN YJDM-RELATED"/>
    <property type="match status" value="1"/>
</dbReference>
<evidence type="ECO:0000256" key="6">
    <source>
        <dbReference type="ARBA" id="ARBA00022679"/>
    </source>
</evidence>
<keyword evidence="5 14" id="KW-0723">Serine/threonine-protein kinase</keyword>
<evidence type="ECO:0000256" key="7">
    <source>
        <dbReference type="ARBA" id="ARBA00022723"/>
    </source>
</evidence>
<dbReference type="PANTHER" id="PTHR30305:SF1">
    <property type="entry name" value="HPR KINASE_PHOSPHORYLASE"/>
    <property type="match status" value="1"/>
</dbReference>
<comment type="subunit">
    <text evidence="4 14">Homohexamer.</text>
</comment>
<comment type="domain">
    <text evidence="14">The Walker A ATP-binding motif also binds Pi and PPi.</text>
</comment>
<dbReference type="FunFam" id="3.40.50.300:FF:000174">
    <property type="entry name" value="HPr kinase/phosphorylase"/>
    <property type="match status" value="1"/>
</dbReference>
<dbReference type="InterPro" id="IPR027417">
    <property type="entry name" value="P-loop_NTPase"/>
</dbReference>
<keyword evidence="8 14" id="KW-0547">Nucleotide-binding</keyword>
<evidence type="ECO:0000259" key="16">
    <source>
        <dbReference type="Pfam" id="PF07475"/>
    </source>
</evidence>
<feature type="region of interest" description="Important for the catalytic mechanism of dephosphorylation" evidence="14">
    <location>
        <begin position="269"/>
        <end position="274"/>
    </location>
</feature>
<accession>A0A0G3WFT2</accession>
<dbReference type="OrthoDB" id="9778803at2"/>
<keyword evidence="7 14" id="KW-0479">Metal-binding</keyword>
<comment type="catalytic activity">
    <reaction evidence="13 14">
        <text>[HPr protein]-O-phospho-L-serine + phosphate + H(+) = [HPr protein]-L-serine + diphosphate</text>
        <dbReference type="Rhea" id="RHEA:46604"/>
        <dbReference type="Rhea" id="RHEA-COMP:11602"/>
        <dbReference type="Rhea" id="RHEA-COMP:11603"/>
        <dbReference type="ChEBI" id="CHEBI:15378"/>
        <dbReference type="ChEBI" id="CHEBI:29999"/>
        <dbReference type="ChEBI" id="CHEBI:33019"/>
        <dbReference type="ChEBI" id="CHEBI:43474"/>
        <dbReference type="ChEBI" id="CHEBI:83421"/>
    </reaction>
</comment>
<feature type="active site" evidence="14">
    <location>
        <position position="143"/>
    </location>
</feature>
<feature type="active site" evidence="14">
    <location>
        <position position="164"/>
    </location>
</feature>
<evidence type="ECO:0000313" key="17">
    <source>
        <dbReference type="EMBL" id="AKL97466.1"/>
    </source>
</evidence>
<keyword evidence="6 14" id="KW-0808">Transferase</keyword>
<dbReference type="InterPro" id="IPR003755">
    <property type="entry name" value="HPr(Ser)_kin/Pase"/>
</dbReference>
<dbReference type="SUPFAM" id="SSF75138">
    <property type="entry name" value="HprK N-terminal domain-like"/>
    <property type="match status" value="1"/>
</dbReference>
<evidence type="ECO:0000256" key="9">
    <source>
        <dbReference type="ARBA" id="ARBA00022777"/>
    </source>
</evidence>
<feature type="domain" description="HPr kinase/phosphorylase C-terminal" evidence="16">
    <location>
        <begin position="135"/>
        <end position="303"/>
    </location>
</feature>
<comment type="catalytic activity">
    <reaction evidence="1 14">
        <text>[HPr protein]-L-serine + ATP = [HPr protein]-O-phospho-L-serine + ADP + H(+)</text>
        <dbReference type="Rhea" id="RHEA:46600"/>
        <dbReference type="Rhea" id="RHEA-COMP:11602"/>
        <dbReference type="Rhea" id="RHEA-COMP:11603"/>
        <dbReference type="ChEBI" id="CHEBI:15378"/>
        <dbReference type="ChEBI" id="CHEBI:29999"/>
        <dbReference type="ChEBI" id="CHEBI:30616"/>
        <dbReference type="ChEBI" id="CHEBI:83421"/>
        <dbReference type="ChEBI" id="CHEBI:456216"/>
    </reaction>
</comment>
<dbReference type="Proteomes" id="UP000035337">
    <property type="component" value="Chromosome"/>
</dbReference>
<evidence type="ECO:0000256" key="8">
    <source>
        <dbReference type="ARBA" id="ARBA00022741"/>
    </source>
</evidence>
<evidence type="ECO:0000256" key="2">
    <source>
        <dbReference type="ARBA" id="ARBA00001946"/>
    </source>
</evidence>
<name>A0A0G3WFT2_9BACT</name>
<gene>
    <name evidence="14 17" type="primary">hprK</name>
    <name evidence="17" type="ORF">Epro_0087</name>
</gene>
<reference evidence="17 18" key="1">
    <citation type="submission" date="2014-09" db="EMBL/GenBank/DDBJ databases">
        <title>Complete genome sequence of Endomicrobium proavitum.</title>
        <authorList>
            <person name="Zheng H."/>
        </authorList>
    </citation>
    <scope>NUCLEOTIDE SEQUENCE [LARGE SCALE GENOMIC DNA]</scope>
    <source>
        <strain evidence="17 18">Rsa215</strain>
    </source>
</reference>
<dbReference type="InterPro" id="IPR011104">
    <property type="entry name" value="Hpr_kin/Pase_C"/>
</dbReference>
<dbReference type="GO" id="GO:0004712">
    <property type="term" value="F:protein serine/threonine/tyrosine kinase activity"/>
    <property type="evidence" value="ECO:0007669"/>
    <property type="project" value="UniProtKB-UniRule"/>
</dbReference>
<dbReference type="Pfam" id="PF02603">
    <property type="entry name" value="Hpr_kinase_N"/>
    <property type="match status" value="1"/>
</dbReference>
<keyword evidence="12 14" id="KW-0511">Multifunctional enzyme</keyword>
<dbReference type="STRING" id="1408281.Epro_0087"/>
<dbReference type="EC" id="2.7.11.-" evidence="14"/>
<dbReference type="GO" id="GO:0000287">
    <property type="term" value="F:magnesium ion binding"/>
    <property type="evidence" value="ECO:0007669"/>
    <property type="project" value="UniProtKB-UniRule"/>
</dbReference>
<evidence type="ECO:0000256" key="14">
    <source>
        <dbReference type="HAMAP-Rule" id="MF_01249"/>
    </source>
</evidence>
<dbReference type="AlphaFoldDB" id="A0A0G3WFT2"/>
<comment type="function">
    <text evidence="14">Catalyzes the ATP- as well as the pyrophosphate-dependent phosphorylation of a specific serine residue in HPr, a phosphocarrier protein of the phosphoenolpyruvate-dependent sugar phosphotransferase system (PTS). HprK/P also catalyzes the pyrophosphate-producing, inorganic phosphate-dependent dephosphorylation (phosphorolysis) of seryl-phosphorylated HPr (P-Ser-HPr).</text>
</comment>
<feature type="binding site" evidence="14">
    <location>
        <begin position="158"/>
        <end position="165"/>
    </location>
    <ligand>
        <name>ATP</name>
        <dbReference type="ChEBI" id="CHEBI:30616"/>
    </ligand>
</feature>
<comment type="miscellaneous">
    <text evidence="14">Both phosphorylation and phosphorolysis are carried out by the same active site and suggest a common mechanism for both reactions.</text>
</comment>
<dbReference type="InterPro" id="IPR028979">
    <property type="entry name" value="Ser_kin/Pase_Hpr-like_N_sf"/>
</dbReference>
<feature type="region of interest" description="Important for the catalytic mechanism of both phosphorylation and dephosphorylation" evidence="14">
    <location>
        <begin position="206"/>
        <end position="215"/>
    </location>
</feature>
<dbReference type="EMBL" id="CP009498">
    <property type="protein sequence ID" value="AKL97466.1"/>
    <property type="molecule type" value="Genomic_DNA"/>
</dbReference>
<dbReference type="GO" id="GO:0005524">
    <property type="term" value="F:ATP binding"/>
    <property type="evidence" value="ECO:0007669"/>
    <property type="project" value="UniProtKB-UniRule"/>
</dbReference>
<proteinExistence type="inferred from homology"/>
<keyword evidence="10 14" id="KW-0067">ATP-binding</keyword>
<dbReference type="Pfam" id="PF07475">
    <property type="entry name" value="Hpr_kinase_C"/>
    <property type="match status" value="1"/>
</dbReference>
<dbReference type="PATRIC" id="fig|1408281.3.peg.87"/>
<feature type="binding site" evidence="14">
    <location>
        <position position="207"/>
    </location>
    <ligand>
        <name>Mg(2+)</name>
        <dbReference type="ChEBI" id="CHEBI:18420"/>
    </ligand>
</feature>
<evidence type="ECO:0000256" key="11">
    <source>
        <dbReference type="ARBA" id="ARBA00022842"/>
    </source>
</evidence>
<dbReference type="HAMAP" id="MF_01249">
    <property type="entry name" value="HPr_kinase"/>
    <property type="match status" value="1"/>
</dbReference>
<dbReference type="Gene3D" id="3.40.1390.20">
    <property type="entry name" value="HprK N-terminal domain-like"/>
    <property type="match status" value="1"/>
</dbReference>
<comment type="similarity">
    <text evidence="3 14">Belongs to the HPrK/P family.</text>
</comment>
<organism evidence="17 18">
    <name type="scientific">Endomicrobium proavitum</name>
    <dbReference type="NCBI Taxonomy" id="1408281"/>
    <lineage>
        <taxon>Bacteria</taxon>
        <taxon>Pseudomonadati</taxon>
        <taxon>Elusimicrobiota</taxon>
        <taxon>Endomicrobiia</taxon>
        <taxon>Endomicrobiales</taxon>
        <taxon>Endomicrobiaceae</taxon>
        <taxon>Endomicrobium</taxon>
    </lineage>
</organism>
<dbReference type="RefSeq" id="WP_052569573.1">
    <property type="nucleotide sequence ID" value="NZ_CP009498.1"/>
</dbReference>
<dbReference type="KEGG" id="epo:Epro_0087"/>